<dbReference type="RefSeq" id="WP_345355123.1">
    <property type="nucleotide sequence ID" value="NZ_BAABII010000001.1"/>
</dbReference>
<dbReference type="Pfam" id="PF00067">
    <property type="entry name" value="p450"/>
    <property type="match status" value="1"/>
</dbReference>
<dbReference type="SUPFAM" id="SSF48264">
    <property type="entry name" value="Cytochrome P450"/>
    <property type="match status" value="1"/>
</dbReference>
<dbReference type="PROSITE" id="PS00086">
    <property type="entry name" value="CYTOCHROME_P450"/>
    <property type="match status" value="1"/>
</dbReference>
<keyword evidence="2" id="KW-0479">Metal-binding</keyword>
<dbReference type="Gene3D" id="1.10.630.10">
    <property type="entry name" value="Cytochrome P450"/>
    <property type="match status" value="1"/>
</dbReference>
<dbReference type="PANTHER" id="PTHR46696">
    <property type="entry name" value="P450, PUTATIVE (EUROFUNG)-RELATED"/>
    <property type="match status" value="1"/>
</dbReference>
<dbReference type="PRINTS" id="PR00385">
    <property type="entry name" value="P450"/>
</dbReference>
<dbReference type="PANTHER" id="PTHR46696:SF1">
    <property type="entry name" value="CYTOCHROME P450 YJIB-RELATED"/>
    <property type="match status" value="1"/>
</dbReference>
<evidence type="ECO:0000256" key="2">
    <source>
        <dbReference type="RuleBase" id="RU000461"/>
    </source>
</evidence>
<accession>A0ABV4CPD8</accession>
<gene>
    <name evidence="3" type="ORF">AB8O55_23010</name>
</gene>
<dbReference type="InterPro" id="IPR001128">
    <property type="entry name" value="Cyt_P450"/>
</dbReference>
<dbReference type="InterPro" id="IPR002397">
    <property type="entry name" value="Cyt_P450_B"/>
</dbReference>
<keyword evidence="2" id="KW-0349">Heme</keyword>
<comment type="caution">
    <text evidence="3">The sequence shown here is derived from an EMBL/GenBank/DDBJ whole genome shotgun (WGS) entry which is preliminary data.</text>
</comment>
<protein>
    <submittedName>
        <fullName evidence="3">Cytochrome P450</fullName>
    </submittedName>
</protein>
<dbReference type="EMBL" id="JBGEHV010000053">
    <property type="protein sequence ID" value="MEY8042293.1"/>
    <property type="molecule type" value="Genomic_DNA"/>
</dbReference>
<organism evidence="3 4">
    <name type="scientific">Saccharopolyspora cebuensis</name>
    <dbReference type="NCBI Taxonomy" id="418759"/>
    <lineage>
        <taxon>Bacteria</taxon>
        <taxon>Bacillati</taxon>
        <taxon>Actinomycetota</taxon>
        <taxon>Actinomycetes</taxon>
        <taxon>Pseudonocardiales</taxon>
        <taxon>Pseudonocardiaceae</taxon>
        <taxon>Saccharopolyspora</taxon>
    </lineage>
</organism>
<evidence type="ECO:0000313" key="4">
    <source>
        <dbReference type="Proteomes" id="UP001564626"/>
    </source>
</evidence>
<keyword evidence="2" id="KW-0408">Iron</keyword>
<sequence length="414" mass="45961">MTATDPRPPDPLVPEPEVDADFVQHLHERYAEIRERTPVQRMMTRGGLPIWSITRYSDVRAALADPSLSKDVAGADRVIRAKLPVRDDDDGGRPFSDSLAAHMLNMDPPDHTRVRKLVVKAFTPRRVEALRPRIEELTGELLDAMAGESTVDLLDAYAFPLPIRVICELLGIDESRRDDFRAWTNALLDDTDHEATMAAANAMSAYLVDLIERKRAEPGEDLLSGLIEATDEGDRLTRDELISMVFLLLIAGHETTVNLIGNAVLALLHHPDQWAALRADPELAAAAVEEALRFDAPVMHGTLRHTTKPVSYGGVEIPAGEAVWVGLSSANRDPERYPEPDRFDLGRDAQGHLAFGHGIHFCLGAQLARLEGRIALRRLVERFPDLRAAEPLDELGFRFSTLIHGLRRFPVHLG</sequence>
<proteinExistence type="inferred from homology"/>
<dbReference type="PRINTS" id="PR00359">
    <property type="entry name" value="BP450"/>
</dbReference>
<evidence type="ECO:0000313" key="3">
    <source>
        <dbReference type="EMBL" id="MEY8042293.1"/>
    </source>
</evidence>
<keyword evidence="2" id="KW-0560">Oxidoreductase</keyword>
<keyword evidence="2" id="KW-0503">Monooxygenase</keyword>
<reference evidence="3 4" key="1">
    <citation type="submission" date="2024-08" db="EMBL/GenBank/DDBJ databases">
        <title>Genome mining of Saccharopolyspora cebuensis PGLac3 from Nigerian medicinal plant.</title>
        <authorList>
            <person name="Ezeobiora C.E."/>
            <person name="Igbokwe N.H."/>
            <person name="Amin D.H."/>
            <person name="Mendie U.E."/>
        </authorList>
    </citation>
    <scope>NUCLEOTIDE SEQUENCE [LARGE SCALE GENOMIC DNA]</scope>
    <source>
        <strain evidence="3 4">PGLac3</strain>
    </source>
</reference>
<evidence type="ECO:0000256" key="1">
    <source>
        <dbReference type="ARBA" id="ARBA00010617"/>
    </source>
</evidence>
<dbReference type="InterPro" id="IPR017972">
    <property type="entry name" value="Cyt_P450_CS"/>
</dbReference>
<name>A0ABV4CPD8_9PSEU</name>
<dbReference type="InterPro" id="IPR036396">
    <property type="entry name" value="Cyt_P450_sf"/>
</dbReference>
<dbReference type="Proteomes" id="UP001564626">
    <property type="component" value="Unassembled WGS sequence"/>
</dbReference>
<dbReference type="CDD" id="cd11029">
    <property type="entry name" value="CYP107-like"/>
    <property type="match status" value="1"/>
</dbReference>
<comment type="similarity">
    <text evidence="1 2">Belongs to the cytochrome P450 family.</text>
</comment>
<keyword evidence="4" id="KW-1185">Reference proteome</keyword>